<keyword evidence="4" id="KW-1185">Reference proteome</keyword>
<dbReference type="GO" id="GO:0003824">
    <property type="term" value="F:catalytic activity"/>
    <property type="evidence" value="ECO:0007669"/>
    <property type="project" value="InterPro"/>
</dbReference>
<dbReference type="InterPro" id="IPR023213">
    <property type="entry name" value="CAT-like_dom_sf"/>
</dbReference>
<dbReference type="GO" id="GO:0031177">
    <property type="term" value="F:phosphopantetheine binding"/>
    <property type="evidence" value="ECO:0007669"/>
    <property type="project" value="TreeGrafter"/>
</dbReference>
<dbReference type="CDD" id="cd19540">
    <property type="entry name" value="LCL_NRPS-like"/>
    <property type="match status" value="1"/>
</dbReference>
<feature type="non-terminal residue" evidence="3">
    <location>
        <position position="646"/>
    </location>
</feature>
<reference evidence="3 4" key="1">
    <citation type="submission" date="2019-03" db="EMBL/GenBank/DDBJ databases">
        <title>Draft genome sequences of novel Actinobacteria.</title>
        <authorList>
            <person name="Sahin N."/>
            <person name="Ay H."/>
            <person name="Saygin H."/>
        </authorList>
    </citation>
    <scope>NUCLEOTIDE SEQUENCE [LARGE SCALE GENOMIC DNA]</scope>
    <source>
        <strain evidence="3 4">H3C3</strain>
    </source>
</reference>
<evidence type="ECO:0000259" key="1">
    <source>
        <dbReference type="Pfam" id="PF00501"/>
    </source>
</evidence>
<dbReference type="PANTHER" id="PTHR45527:SF1">
    <property type="entry name" value="FATTY ACID SYNTHASE"/>
    <property type="match status" value="1"/>
</dbReference>
<dbReference type="Pfam" id="PF00501">
    <property type="entry name" value="AMP-binding"/>
    <property type="match status" value="1"/>
</dbReference>
<dbReference type="PANTHER" id="PTHR45527">
    <property type="entry name" value="NONRIBOSOMAL PEPTIDE SYNTHETASE"/>
    <property type="match status" value="1"/>
</dbReference>
<evidence type="ECO:0000313" key="4">
    <source>
        <dbReference type="Proteomes" id="UP000294513"/>
    </source>
</evidence>
<dbReference type="Gene3D" id="3.30.559.30">
    <property type="entry name" value="Nonribosomal peptide synthetase, condensation domain"/>
    <property type="match status" value="1"/>
</dbReference>
<dbReference type="InterPro" id="IPR020845">
    <property type="entry name" value="AMP-binding_CS"/>
</dbReference>
<accession>A0A4R5BE26</accession>
<dbReference type="Pfam" id="PF00668">
    <property type="entry name" value="Condensation"/>
    <property type="match status" value="1"/>
</dbReference>
<dbReference type="InterPro" id="IPR000873">
    <property type="entry name" value="AMP-dep_synth/lig_dom"/>
</dbReference>
<dbReference type="GO" id="GO:0008610">
    <property type="term" value="P:lipid biosynthetic process"/>
    <property type="evidence" value="ECO:0007669"/>
    <property type="project" value="UniProtKB-ARBA"/>
</dbReference>
<evidence type="ECO:0000313" key="3">
    <source>
        <dbReference type="EMBL" id="TDD82044.1"/>
    </source>
</evidence>
<dbReference type="GO" id="GO:0044550">
    <property type="term" value="P:secondary metabolite biosynthetic process"/>
    <property type="evidence" value="ECO:0007669"/>
    <property type="project" value="TreeGrafter"/>
</dbReference>
<comment type="caution">
    <text evidence="3">The sequence shown here is derived from an EMBL/GenBank/DDBJ whole genome shotgun (WGS) entry which is preliminary data.</text>
</comment>
<evidence type="ECO:0000259" key="2">
    <source>
        <dbReference type="Pfam" id="PF00668"/>
    </source>
</evidence>
<dbReference type="Gene3D" id="3.40.50.980">
    <property type="match status" value="2"/>
</dbReference>
<dbReference type="AlphaFoldDB" id="A0A4R5BE26"/>
<dbReference type="OrthoDB" id="3802848at2"/>
<dbReference type="SUPFAM" id="SSF52777">
    <property type="entry name" value="CoA-dependent acyltransferases"/>
    <property type="match status" value="2"/>
</dbReference>
<name>A0A4R5BE26_9ACTN</name>
<feature type="domain" description="Condensation" evidence="2">
    <location>
        <begin position="1"/>
        <end position="449"/>
    </location>
</feature>
<feature type="domain" description="AMP-dependent synthetase/ligase" evidence="1">
    <location>
        <begin position="469"/>
        <end position="636"/>
    </location>
</feature>
<organism evidence="3 4">
    <name type="scientific">Actinomadura rubrisoli</name>
    <dbReference type="NCBI Taxonomy" id="2530368"/>
    <lineage>
        <taxon>Bacteria</taxon>
        <taxon>Bacillati</taxon>
        <taxon>Actinomycetota</taxon>
        <taxon>Actinomycetes</taxon>
        <taxon>Streptosporangiales</taxon>
        <taxon>Thermomonosporaceae</taxon>
        <taxon>Actinomadura</taxon>
    </lineage>
</organism>
<gene>
    <name evidence="3" type="ORF">E1298_23250</name>
</gene>
<proteinExistence type="predicted"/>
<dbReference type="FunFam" id="3.40.50.980:FF:000001">
    <property type="entry name" value="Non-ribosomal peptide synthetase"/>
    <property type="match status" value="1"/>
</dbReference>
<dbReference type="InterPro" id="IPR001242">
    <property type="entry name" value="Condensation_dom"/>
</dbReference>
<dbReference type="EMBL" id="SMKU01000129">
    <property type="protein sequence ID" value="TDD82044.1"/>
    <property type="molecule type" value="Genomic_DNA"/>
</dbReference>
<dbReference type="GO" id="GO:0043041">
    <property type="term" value="P:amino acid activation for nonribosomal peptide biosynthetic process"/>
    <property type="evidence" value="ECO:0007669"/>
    <property type="project" value="TreeGrafter"/>
</dbReference>
<dbReference type="PROSITE" id="PS00455">
    <property type="entry name" value="AMP_BINDING"/>
    <property type="match status" value="1"/>
</dbReference>
<dbReference type="RefSeq" id="WP_131896640.1">
    <property type="nucleotide sequence ID" value="NZ_SMKU01000129.1"/>
</dbReference>
<dbReference type="Proteomes" id="UP000294513">
    <property type="component" value="Unassembled WGS sequence"/>
</dbReference>
<dbReference type="SUPFAM" id="SSF56801">
    <property type="entry name" value="Acetyl-CoA synthetase-like"/>
    <property type="match status" value="1"/>
</dbReference>
<protein>
    <submittedName>
        <fullName evidence="3">Nonribosomal peptide synthase</fullName>
    </submittedName>
</protein>
<dbReference type="Gene3D" id="3.30.559.10">
    <property type="entry name" value="Chloramphenicol acetyltransferase-like domain"/>
    <property type="match status" value="1"/>
</dbReference>
<dbReference type="GO" id="GO:0005829">
    <property type="term" value="C:cytosol"/>
    <property type="evidence" value="ECO:0007669"/>
    <property type="project" value="TreeGrafter"/>
</dbReference>
<sequence length="646" mass="70171">MIPLSFAQRRLWFIDRFQGPSATYNLPFMLSLSGALDVAALRAAVRDVVARHESLRTLIAVDAEGLPSQHAVPVEEVALEVPLVEVAPDALAARAAEAAEHTFDLAADIPVRATLFRTAPREHALVLLVHHIAGDGSSMEPLARDLAAAYTARLKGEAPELPELPVQYVDYTLWQRELLGDEKDPGSVLATQLRYWRDELAGLPQPLRLPADRPRPPVAGHRGDMVDFHLEPELLASIETLARERGVTVPMVLQAALAVVLQHLGTGDDIPIGSTIAGRTDDDLSDLVGFFVNTWVLRADLSGTPSFDQLLSRLQDKALAAYDNQDAPFERLVEMLNPERSTAYHPLFQVMFTWNGDRWIDVELPDLSARLEALSTPTAKFDLEFNYFTDPGKPGLLCYLEYATELFDRSTAEAIVTRYVRAIRVLVADPARPVGLADVLDPGERERLLRGLNDTAAETPEVTIHGLVERQVEASPDAVAVVSGEVSLTYRELDERANRLAGVLAERGVGPETVVGLALPRSADLVVGLLAVLKAGGAYLPIDPRYPSRRLEFILSDAHPRLLLTDEATAPVLPPSDVPRLYLGDVDFGVPAQEPEGAATLWPGHAAYVMYTSGSTGTPKGVVITHRNVVNGVIRLASSVGVDAGT</sequence>